<dbReference type="InterPro" id="IPR006426">
    <property type="entry name" value="Asn_synth_AEB"/>
</dbReference>
<evidence type="ECO:0000313" key="14">
    <source>
        <dbReference type="Proteomes" id="UP000629619"/>
    </source>
</evidence>
<evidence type="ECO:0000256" key="1">
    <source>
        <dbReference type="ARBA" id="ARBA00005187"/>
    </source>
</evidence>
<evidence type="ECO:0000256" key="5">
    <source>
        <dbReference type="ARBA" id="ARBA00022840"/>
    </source>
</evidence>
<feature type="site" description="Important for beta-aspartyl-AMP intermediate formation" evidence="11">
    <location>
        <position position="381"/>
    </location>
</feature>
<keyword evidence="5 10" id="KW-0067">ATP-binding</keyword>
<feature type="active site" description="For GATase activity" evidence="9">
    <location>
        <position position="2"/>
    </location>
</feature>
<dbReference type="CDD" id="cd01991">
    <property type="entry name" value="Asn_synthase_B_C"/>
    <property type="match status" value="1"/>
</dbReference>
<evidence type="ECO:0000259" key="12">
    <source>
        <dbReference type="PROSITE" id="PS51278"/>
    </source>
</evidence>
<dbReference type="RefSeq" id="WP_203676318.1">
    <property type="nucleotide sequence ID" value="NZ_BOMW01000004.1"/>
</dbReference>
<protein>
    <recommendedName>
        <fullName evidence="3">asparagine synthase (glutamine-hydrolyzing)</fullName>
        <ecNumber evidence="3">6.3.5.4</ecNumber>
    </recommendedName>
</protein>
<keyword evidence="9" id="KW-0028">Amino-acid biosynthesis</keyword>
<dbReference type="CDD" id="cd00712">
    <property type="entry name" value="AsnB"/>
    <property type="match status" value="1"/>
</dbReference>
<accession>A0A919N0D5</accession>
<dbReference type="SUPFAM" id="SSF56235">
    <property type="entry name" value="N-terminal nucleophile aminohydrolases (Ntn hydrolases)"/>
    <property type="match status" value="1"/>
</dbReference>
<feature type="domain" description="Glutamine amidotransferase type-2" evidence="12">
    <location>
        <begin position="2"/>
        <end position="215"/>
    </location>
</feature>
<dbReference type="PANTHER" id="PTHR43284">
    <property type="entry name" value="ASPARAGINE SYNTHETASE (GLUTAMINE-HYDROLYZING)"/>
    <property type="match status" value="1"/>
</dbReference>
<dbReference type="PROSITE" id="PS51278">
    <property type="entry name" value="GATASE_TYPE_2"/>
    <property type="match status" value="1"/>
</dbReference>
<dbReference type="InterPro" id="IPR001962">
    <property type="entry name" value="Asn_synthase"/>
</dbReference>
<evidence type="ECO:0000256" key="11">
    <source>
        <dbReference type="PIRSR" id="PIRSR001589-3"/>
    </source>
</evidence>
<reference evidence="13" key="1">
    <citation type="submission" date="2021-01" db="EMBL/GenBank/DDBJ databases">
        <title>Whole genome shotgun sequence of Actinoplanes siamensis NBRC 109076.</title>
        <authorList>
            <person name="Komaki H."/>
            <person name="Tamura T."/>
        </authorList>
    </citation>
    <scope>NUCLEOTIDE SEQUENCE</scope>
    <source>
        <strain evidence="13">NBRC 109076</strain>
    </source>
</reference>
<dbReference type="PANTHER" id="PTHR43284:SF1">
    <property type="entry name" value="ASPARAGINE SYNTHETASE"/>
    <property type="match status" value="1"/>
</dbReference>
<dbReference type="InterPro" id="IPR017932">
    <property type="entry name" value="GATase_2_dom"/>
</dbReference>
<evidence type="ECO:0000256" key="10">
    <source>
        <dbReference type="PIRSR" id="PIRSR001589-2"/>
    </source>
</evidence>
<dbReference type="EC" id="6.3.5.4" evidence="3"/>
<dbReference type="GO" id="GO:0005524">
    <property type="term" value="F:ATP binding"/>
    <property type="evidence" value="ECO:0007669"/>
    <property type="project" value="UniProtKB-KW"/>
</dbReference>
<evidence type="ECO:0000256" key="8">
    <source>
        <dbReference type="ARBA" id="ARBA00048741"/>
    </source>
</evidence>
<keyword evidence="14" id="KW-1185">Reference proteome</keyword>
<evidence type="ECO:0000256" key="3">
    <source>
        <dbReference type="ARBA" id="ARBA00012737"/>
    </source>
</evidence>
<dbReference type="InterPro" id="IPR029055">
    <property type="entry name" value="Ntn_hydrolases_N"/>
</dbReference>
<dbReference type="GO" id="GO:0005829">
    <property type="term" value="C:cytosol"/>
    <property type="evidence" value="ECO:0007669"/>
    <property type="project" value="TreeGrafter"/>
</dbReference>
<dbReference type="SUPFAM" id="SSF52402">
    <property type="entry name" value="Adenine nucleotide alpha hydrolases-like"/>
    <property type="match status" value="1"/>
</dbReference>
<sequence length="617" mass="68477">MCGIVGWVDYQRDLRREGAVLRAMTATMSLRGPDAEGIWLDQHVGLGHRRLAVIDLNTGAQPMTVEHDGATIAAVTYSGEIYNYRELRAELRGLGHEFRTESDTEVLLHAYLQWGSAFAERLNGMYAFGLWDPREQALLLVRDRMGIKPLYYRRMADGVIFASEPKGVLAHPQVPAVVDSDGLRELIAMVKTPGHGVYRDLREVRPGELIRVDRSGLRATRYWTLTAREHTDDQATTVRTVRELLDDIVGRQLIADVPLGVLLSGGLDSSAITALAAKALGAAGAGPVRSFAVDFAGQAENFRADEMRETPDTPFVHDVARHVGADHSDIVLDSPALMDPLYRGAVLTATDLPSPLGDMYTSLYLLFRAVRERSTVALSGESADEVFGGYRWFHDPQVVAADTFPWVAALQALSPGPQVQLFAPDVAGKLDLPGYQDAAYRQALTEVEHVDGESPAEHRMREVSHLHLTRFVQILLDRKDRMSMAHGLEVRVPFCDHRLVEYVYNAPWRLKTFDGREKSLLRAATADVLPASVVARRKSPYPSTQDPAYEQMLRTQTRAVLADPDSPLRPLIDDKLAGQLTGGEYEGSSLAPLRHSMEMVLSLNEWLTRYPVSLRLD</sequence>
<dbReference type="AlphaFoldDB" id="A0A919N0D5"/>
<evidence type="ECO:0000256" key="9">
    <source>
        <dbReference type="PIRSR" id="PIRSR001589-1"/>
    </source>
</evidence>
<dbReference type="EMBL" id="BOMW01000004">
    <property type="protein sequence ID" value="GIF02684.1"/>
    <property type="molecule type" value="Genomic_DNA"/>
</dbReference>
<dbReference type="Gene3D" id="3.40.50.620">
    <property type="entry name" value="HUPs"/>
    <property type="match status" value="1"/>
</dbReference>
<dbReference type="InterPro" id="IPR014729">
    <property type="entry name" value="Rossmann-like_a/b/a_fold"/>
</dbReference>
<dbReference type="GO" id="GO:0006529">
    <property type="term" value="P:asparagine biosynthetic process"/>
    <property type="evidence" value="ECO:0007669"/>
    <property type="project" value="UniProtKB-KW"/>
</dbReference>
<keyword evidence="6 9" id="KW-0061">Asparagine biosynthesis</keyword>
<evidence type="ECO:0000256" key="7">
    <source>
        <dbReference type="ARBA" id="ARBA00022962"/>
    </source>
</evidence>
<comment type="pathway">
    <text evidence="1">Amino-acid biosynthesis; L-asparagine biosynthesis; L-asparagine from L-aspartate (L-Gln route): step 1/1.</text>
</comment>
<feature type="binding site" evidence="10">
    <location>
        <position position="262"/>
    </location>
    <ligand>
        <name>ATP</name>
        <dbReference type="ChEBI" id="CHEBI:30616"/>
    </ligand>
</feature>
<dbReference type="NCBIfam" id="TIGR01536">
    <property type="entry name" value="asn_synth_AEB"/>
    <property type="match status" value="1"/>
</dbReference>
<dbReference type="InterPro" id="IPR051786">
    <property type="entry name" value="ASN_synthetase/amidase"/>
</dbReference>
<keyword evidence="4 10" id="KW-0547">Nucleotide-binding</keyword>
<organism evidence="13 14">
    <name type="scientific">Actinoplanes siamensis</name>
    <dbReference type="NCBI Taxonomy" id="1223317"/>
    <lineage>
        <taxon>Bacteria</taxon>
        <taxon>Bacillati</taxon>
        <taxon>Actinomycetota</taxon>
        <taxon>Actinomycetes</taxon>
        <taxon>Micromonosporales</taxon>
        <taxon>Micromonosporaceae</taxon>
        <taxon>Actinoplanes</taxon>
    </lineage>
</organism>
<dbReference type="Pfam" id="PF13537">
    <property type="entry name" value="GATase_7"/>
    <property type="match status" value="1"/>
</dbReference>
<gene>
    <name evidence="13" type="primary">asnB_1</name>
    <name evidence="13" type="ORF">Asi03nite_02220</name>
</gene>
<dbReference type="Pfam" id="PF00733">
    <property type="entry name" value="Asn_synthase"/>
    <property type="match status" value="1"/>
</dbReference>
<feature type="binding site" evidence="10">
    <location>
        <position position="103"/>
    </location>
    <ligand>
        <name>L-glutamine</name>
        <dbReference type="ChEBI" id="CHEBI:58359"/>
    </ligand>
</feature>
<evidence type="ECO:0000313" key="13">
    <source>
        <dbReference type="EMBL" id="GIF02684.1"/>
    </source>
</evidence>
<feature type="binding site" evidence="10">
    <location>
        <position position="293"/>
    </location>
    <ligand>
        <name>ATP</name>
        <dbReference type="ChEBI" id="CHEBI:30616"/>
    </ligand>
</feature>
<comment type="similarity">
    <text evidence="2">Belongs to the asparagine synthetase family.</text>
</comment>
<dbReference type="Gene3D" id="3.60.20.10">
    <property type="entry name" value="Glutamine Phosphoribosylpyrophosphate, subunit 1, domain 1"/>
    <property type="match status" value="1"/>
</dbReference>
<proteinExistence type="inferred from homology"/>
<dbReference type="InterPro" id="IPR033738">
    <property type="entry name" value="AsnB_N"/>
</dbReference>
<dbReference type="Proteomes" id="UP000629619">
    <property type="component" value="Unassembled WGS sequence"/>
</dbReference>
<name>A0A919N0D5_9ACTN</name>
<dbReference type="PIRSF" id="PIRSF001589">
    <property type="entry name" value="Asn_synthetase_glu-h"/>
    <property type="match status" value="1"/>
</dbReference>
<dbReference type="GO" id="GO:0004066">
    <property type="term" value="F:asparagine synthase (glutamine-hydrolyzing) activity"/>
    <property type="evidence" value="ECO:0007669"/>
    <property type="project" value="UniProtKB-EC"/>
</dbReference>
<comment type="catalytic activity">
    <reaction evidence="8">
        <text>L-aspartate + L-glutamine + ATP + H2O = L-asparagine + L-glutamate + AMP + diphosphate + H(+)</text>
        <dbReference type="Rhea" id="RHEA:12228"/>
        <dbReference type="ChEBI" id="CHEBI:15377"/>
        <dbReference type="ChEBI" id="CHEBI:15378"/>
        <dbReference type="ChEBI" id="CHEBI:29985"/>
        <dbReference type="ChEBI" id="CHEBI:29991"/>
        <dbReference type="ChEBI" id="CHEBI:30616"/>
        <dbReference type="ChEBI" id="CHEBI:33019"/>
        <dbReference type="ChEBI" id="CHEBI:58048"/>
        <dbReference type="ChEBI" id="CHEBI:58359"/>
        <dbReference type="ChEBI" id="CHEBI:456215"/>
        <dbReference type="EC" id="6.3.5.4"/>
    </reaction>
</comment>
<feature type="binding site" evidence="10">
    <location>
        <begin position="379"/>
        <end position="380"/>
    </location>
    <ligand>
        <name>ATP</name>
        <dbReference type="ChEBI" id="CHEBI:30616"/>
    </ligand>
</feature>
<evidence type="ECO:0000256" key="2">
    <source>
        <dbReference type="ARBA" id="ARBA00005752"/>
    </source>
</evidence>
<comment type="caution">
    <text evidence="13">The sequence shown here is derived from an EMBL/GenBank/DDBJ whole genome shotgun (WGS) entry which is preliminary data.</text>
</comment>
<keyword evidence="7 9" id="KW-0315">Glutamine amidotransferase</keyword>
<evidence type="ECO:0000256" key="4">
    <source>
        <dbReference type="ARBA" id="ARBA00022741"/>
    </source>
</evidence>
<evidence type="ECO:0000256" key="6">
    <source>
        <dbReference type="ARBA" id="ARBA00022888"/>
    </source>
</evidence>